<feature type="compositionally biased region" description="Pro residues" evidence="1">
    <location>
        <begin position="407"/>
        <end position="422"/>
    </location>
</feature>
<evidence type="ECO:0000256" key="1">
    <source>
        <dbReference type="SAM" id="MobiDB-lite"/>
    </source>
</evidence>
<feature type="transmembrane region" description="Helical" evidence="2">
    <location>
        <begin position="187"/>
        <end position="212"/>
    </location>
</feature>
<dbReference type="AlphaFoldDB" id="A0A6B0TQ97"/>
<feature type="compositionally biased region" description="Polar residues" evidence="1">
    <location>
        <begin position="132"/>
        <end position="159"/>
    </location>
</feature>
<feature type="transmembrane region" description="Helical" evidence="2">
    <location>
        <begin position="12"/>
        <end position="37"/>
    </location>
</feature>
<feature type="compositionally biased region" description="Low complexity" evidence="1">
    <location>
        <begin position="356"/>
        <end position="373"/>
    </location>
</feature>
<feature type="transmembrane region" description="Helical" evidence="2">
    <location>
        <begin position="273"/>
        <end position="297"/>
    </location>
</feature>
<dbReference type="RefSeq" id="WP_160856494.1">
    <property type="nucleotide sequence ID" value="NZ_WUWG01000008.1"/>
</dbReference>
<organism evidence="3 4">
    <name type="scientific">Oceanomicrobium pacificus</name>
    <dbReference type="NCBI Taxonomy" id="2692916"/>
    <lineage>
        <taxon>Bacteria</taxon>
        <taxon>Pseudomonadati</taxon>
        <taxon>Pseudomonadota</taxon>
        <taxon>Alphaproteobacteria</taxon>
        <taxon>Rhodobacterales</taxon>
        <taxon>Paracoccaceae</taxon>
        <taxon>Oceanomicrobium</taxon>
    </lineage>
</organism>
<reference evidence="3 4" key="1">
    <citation type="submission" date="2019-12" db="EMBL/GenBank/DDBJ databases">
        <title>Strain KN286 was isolated from seawater, which was collected from Caroline Seamount in the tropical western Pacific.</title>
        <authorList>
            <person name="Wang Q."/>
        </authorList>
    </citation>
    <scope>NUCLEOTIDE SEQUENCE [LARGE SCALE GENOMIC DNA]</scope>
    <source>
        <strain evidence="3 4">KN286</strain>
    </source>
</reference>
<comment type="caution">
    <text evidence="3">The sequence shown here is derived from an EMBL/GenBank/DDBJ whole genome shotgun (WGS) entry which is preliminary data.</text>
</comment>
<protein>
    <submittedName>
        <fullName evidence="3">Uncharacterized protein</fullName>
    </submittedName>
</protein>
<accession>A0A6B0TQ97</accession>
<sequence length="446" mass="47770">MGMMKFLARSYALSVIVFIRMIPILLLTFGLLGILIWSIPNEIVIVGLLIASGLFLPSFLWLCTLRGGLIHLRCTGAYSLKGLMMGTLRMMFAHLLPAGILMILASIVVLVGLSFALPDVSVPDLSAPAADTGQTSTPVDNPLRGNTQSTGAKSVTVTPTAETERRPFFNMDPVLAMLEGNPLWVSLPIYLIAGAVYGIFGVPMAATAVNVGRTGERHDLIFGMGAQWLRLTLLYLTLFLVPAFFFALAPQTMDLLSGDEVPESLDQLKSLSIFIFIGLAFSLYSNFIYAAGCALAYQAHREIAHERHRQTIELIDRNAPAADDFKALMAERQAKTLVGGSAPTPAAASDPVAVSDPVADPADTTAAPLPQDDPATDEIYDPNPVPASTDTPAPDPLPLTDTAPDIAPEPAPPAPAEAPPQPQTSDEDAEEDPDWLGKYLDKPDQR</sequence>
<feature type="compositionally biased region" description="Acidic residues" evidence="1">
    <location>
        <begin position="425"/>
        <end position="434"/>
    </location>
</feature>
<keyword evidence="2" id="KW-1133">Transmembrane helix</keyword>
<feature type="transmembrane region" description="Helical" evidence="2">
    <location>
        <begin position="43"/>
        <end position="63"/>
    </location>
</feature>
<feature type="region of interest" description="Disordered" evidence="1">
    <location>
        <begin position="128"/>
        <end position="159"/>
    </location>
</feature>
<dbReference type="Proteomes" id="UP000436016">
    <property type="component" value="Unassembled WGS sequence"/>
</dbReference>
<evidence type="ECO:0000256" key="2">
    <source>
        <dbReference type="SAM" id="Phobius"/>
    </source>
</evidence>
<proteinExistence type="predicted"/>
<keyword evidence="2" id="KW-0472">Membrane</keyword>
<feature type="region of interest" description="Disordered" evidence="1">
    <location>
        <begin position="339"/>
        <end position="446"/>
    </location>
</feature>
<dbReference type="EMBL" id="WUWG01000008">
    <property type="protein sequence ID" value="MXU66827.1"/>
    <property type="molecule type" value="Genomic_DNA"/>
</dbReference>
<keyword evidence="2" id="KW-0812">Transmembrane</keyword>
<feature type="transmembrane region" description="Helical" evidence="2">
    <location>
        <begin position="233"/>
        <end position="253"/>
    </location>
</feature>
<evidence type="ECO:0000313" key="3">
    <source>
        <dbReference type="EMBL" id="MXU66827.1"/>
    </source>
</evidence>
<name>A0A6B0TQ97_9RHOB</name>
<keyword evidence="4" id="KW-1185">Reference proteome</keyword>
<gene>
    <name evidence="3" type="ORF">GSH16_15360</name>
</gene>
<evidence type="ECO:0000313" key="4">
    <source>
        <dbReference type="Proteomes" id="UP000436016"/>
    </source>
</evidence>
<feature type="transmembrane region" description="Helical" evidence="2">
    <location>
        <begin position="91"/>
        <end position="117"/>
    </location>
</feature>